<accession>A0ABQ1EZH4</accession>
<dbReference type="SUPFAM" id="SSF103642">
    <property type="entry name" value="Sec-C motif"/>
    <property type="match status" value="1"/>
</dbReference>
<dbReference type="RefSeq" id="WP_229757790.1">
    <property type="nucleotide sequence ID" value="NZ_BMHE01000028.1"/>
</dbReference>
<evidence type="ECO:0000313" key="1">
    <source>
        <dbReference type="EMBL" id="GFZ94731.1"/>
    </source>
</evidence>
<dbReference type="InterPro" id="IPR004027">
    <property type="entry name" value="SEC_C_motif"/>
</dbReference>
<sequence length="319" mass="37664">MKVGRNDPCPCGSGAKYKKCCIPKYDQPIPQAVEALVDFESFVARAWTAEKLAVMSEAEILGKLNELGIRTNRTQFAKEAARHIRTDEISEKWISRLAPSIDDFDEDFPLLAADELWKRWLPDQFSLYHLEDMLEDYLDNDPDERILERFWGIWAAIRDHILLPYKCRSLEQFMERFDFPYEMNAVFFDTEPDMVEECRNRQEEDLESWDRLILLYQDMLKHLTDMSMVNRLNLRRSYALAHFYKSDINKGNTLFKQLTDEHPEWAWGYVGWGDVYNPRLSFTSASDKSEALRLYRLGLEKASSDKDILEERIKELMIQ</sequence>
<comment type="caution">
    <text evidence="1">The sequence shown here is derived from an EMBL/GenBank/DDBJ whole genome shotgun (WGS) entry which is preliminary data.</text>
</comment>
<protein>
    <recommendedName>
        <fullName evidence="3">SEC-C domain-containing protein</fullName>
    </recommendedName>
</protein>
<gene>
    <name evidence="1" type="ORF">GCM10008018_46370</name>
</gene>
<name>A0ABQ1EZH4_9BACL</name>
<proteinExistence type="predicted"/>
<reference evidence="2" key="1">
    <citation type="journal article" date="2019" name="Int. J. Syst. Evol. Microbiol.">
        <title>The Global Catalogue of Microorganisms (GCM) 10K type strain sequencing project: providing services to taxonomists for standard genome sequencing and annotation.</title>
        <authorList>
            <consortium name="The Broad Institute Genomics Platform"/>
            <consortium name="The Broad Institute Genome Sequencing Center for Infectious Disease"/>
            <person name="Wu L."/>
            <person name="Ma J."/>
        </authorList>
    </citation>
    <scope>NUCLEOTIDE SEQUENCE [LARGE SCALE GENOMIC DNA]</scope>
    <source>
        <strain evidence="2">CGMCC 1.15043</strain>
    </source>
</reference>
<organism evidence="1 2">
    <name type="scientific">Paenibacillus marchantiophytorum</name>
    <dbReference type="NCBI Taxonomy" id="1619310"/>
    <lineage>
        <taxon>Bacteria</taxon>
        <taxon>Bacillati</taxon>
        <taxon>Bacillota</taxon>
        <taxon>Bacilli</taxon>
        <taxon>Bacillales</taxon>
        <taxon>Paenibacillaceae</taxon>
        <taxon>Paenibacillus</taxon>
    </lineage>
</organism>
<dbReference type="Proteomes" id="UP000615455">
    <property type="component" value="Unassembled WGS sequence"/>
</dbReference>
<dbReference type="Pfam" id="PF02810">
    <property type="entry name" value="SEC-C"/>
    <property type="match status" value="1"/>
</dbReference>
<evidence type="ECO:0008006" key="3">
    <source>
        <dbReference type="Google" id="ProtNLM"/>
    </source>
</evidence>
<dbReference type="Gene3D" id="3.10.450.50">
    <property type="match status" value="1"/>
</dbReference>
<keyword evidence="2" id="KW-1185">Reference proteome</keyword>
<dbReference type="EMBL" id="BMHE01000028">
    <property type="protein sequence ID" value="GFZ94731.1"/>
    <property type="molecule type" value="Genomic_DNA"/>
</dbReference>
<evidence type="ECO:0000313" key="2">
    <source>
        <dbReference type="Proteomes" id="UP000615455"/>
    </source>
</evidence>